<evidence type="ECO:0000313" key="1">
    <source>
        <dbReference type="EMBL" id="GBN68278.1"/>
    </source>
</evidence>
<sequence length="39" mass="4485">MDRCPGYEMGPWTARVRSMGMRSGWWDLVIVDGLKDRVG</sequence>
<gene>
    <name evidence="1" type="ORF">AVEN_94188_1</name>
</gene>
<name>A0A4Y2QY69_ARAVE</name>
<organism evidence="1 2">
    <name type="scientific">Araneus ventricosus</name>
    <name type="common">Orbweaver spider</name>
    <name type="synonym">Epeira ventricosa</name>
    <dbReference type="NCBI Taxonomy" id="182803"/>
    <lineage>
        <taxon>Eukaryota</taxon>
        <taxon>Metazoa</taxon>
        <taxon>Ecdysozoa</taxon>
        <taxon>Arthropoda</taxon>
        <taxon>Chelicerata</taxon>
        <taxon>Arachnida</taxon>
        <taxon>Araneae</taxon>
        <taxon>Araneomorphae</taxon>
        <taxon>Entelegynae</taxon>
        <taxon>Araneoidea</taxon>
        <taxon>Araneidae</taxon>
        <taxon>Araneus</taxon>
    </lineage>
</organism>
<dbReference type="EMBL" id="BGPR01141315">
    <property type="protein sequence ID" value="GBN68278.1"/>
    <property type="molecule type" value="Genomic_DNA"/>
</dbReference>
<feature type="non-terminal residue" evidence="1">
    <location>
        <position position="39"/>
    </location>
</feature>
<keyword evidence="2" id="KW-1185">Reference proteome</keyword>
<dbReference type="Proteomes" id="UP000499080">
    <property type="component" value="Unassembled WGS sequence"/>
</dbReference>
<accession>A0A4Y2QY69</accession>
<reference evidence="1 2" key="1">
    <citation type="journal article" date="2019" name="Sci. Rep.">
        <title>Orb-weaving spider Araneus ventricosus genome elucidates the spidroin gene catalogue.</title>
        <authorList>
            <person name="Kono N."/>
            <person name="Nakamura H."/>
            <person name="Ohtoshi R."/>
            <person name="Moran D.A.P."/>
            <person name="Shinohara A."/>
            <person name="Yoshida Y."/>
            <person name="Fujiwara M."/>
            <person name="Mori M."/>
            <person name="Tomita M."/>
            <person name="Arakawa K."/>
        </authorList>
    </citation>
    <scope>NUCLEOTIDE SEQUENCE [LARGE SCALE GENOMIC DNA]</scope>
</reference>
<evidence type="ECO:0000313" key="2">
    <source>
        <dbReference type="Proteomes" id="UP000499080"/>
    </source>
</evidence>
<dbReference type="AlphaFoldDB" id="A0A4Y2QY69"/>
<comment type="caution">
    <text evidence="1">The sequence shown here is derived from an EMBL/GenBank/DDBJ whole genome shotgun (WGS) entry which is preliminary data.</text>
</comment>
<protein>
    <submittedName>
        <fullName evidence="1">Uncharacterized protein</fullName>
    </submittedName>
</protein>
<proteinExistence type="predicted"/>